<evidence type="ECO:0000256" key="1">
    <source>
        <dbReference type="ARBA" id="ARBA00009670"/>
    </source>
</evidence>
<evidence type="ECO:0000256" key="3">
    <source>
        <dbReference type="ARBA" id="ARBA00022741"/>
    </source>
</evidence>
<dbReference type="InterPro" id="IPR011009">
    <property type="entry name" value="Kinase-like_dom_sf"/>
</dbReference>
<dbReference type="PANTHER" id="PTHR43851">
    <property type="match status" value="1"/>
</dbReference>
<dbReference type="GO" id="GO:0016301">
    <property type="term" value="F:kinase activity"/>
    <property type="evidence" value="ECO:0007669"/>
    <property type="project" value="UniProtKB-KW"/>
</dbReference>
<feature type="region of interest" description="Disordered" evidence="5">
    <location>
        <begin position="1"/>
        <end position="49"/>
    </location>
</feature>
<dbReference type="AlphaFoldDB" id="A0A316AAN9"/>
<gene>
    <name evidence="7" type="ORF">BXY45_10549</name>
</gene>
<name>A0A316AAN9_9ACTN</name>
<feature type="domain" description="ABC1 atypical kinase-like" evidence="6">
    <location>
        <begin position="138"/>
        <end position="376"/>
    </location>
</feature>
<dbReference type="SUPFAM" id="SSF56112">
    <property type="entry name" value="Protein kinase-like (PK-like)"/>
    <property type="match status" value="1"/>
</dbReference>
<dbReference type="Pfam" id="PF03109">
    <property type="entry name" value="ABC1"/>
    <property type="match status" value="1"/>
</dbReference>
<keyword evidence="7" id="KW-0418">Kinase</keyword>
<dbReference type="PANTHER" id="PTHR43851:SF3">
    <property type="entry name" value="COENZYME Q8"/>
    <property type="match status" value="1"/>
</dbReference>
<dbReference type="EMBL" id="QGDQ01000005">
    <property type="protein sequence ID" value="PWJ54845.1"/>
    <property type="molecule type" value="Genomic_DNA"/>
</dbReference>
<keyword evidence="8" id="KW-1185">Reference proteome</keyword>
<reference evidence="7 8" key="1">
    <citation type="submission" date="2018-03" db="EMBL/GenBank/DDBJ databases">
        <title>Genomic Encyclopedia of Archaeal and Bacterial Type Strains, Phase II (KMG-II): from individual species to whole genera.</title>
        <authorList>
            <person name="Goeker M."/>
        </authorList>
    </citation>
    <scope>NUCLEOTIDE SEQUENCE [LARGE SCALE GENOMIC DNA]</scope>
    <source>
        <strain evidence="7 8">DSM 44889</strain>
    </source>
</reference>
<keyword evidence="3" id="KW-0547">Nucleotide-binding</keyword>
<organism evidence="7 8">
    <name type="scientific">Quadrisphaera granulorum</name>
    <dbReference type="NCBI Taxonomy" id="317664"/>
    <lineage>
        <taxon>Bacteria</taxon>
        <taxon>Bacillati</taxon>
        <taxon>Actinomycetota</taxon>
        <taxon>Actinomycetes</taxon>
        <taxon>Kineosporiales</taxon>
        <taxon>Kineosporiaceae</taxon>
        <taxon>Quadrisphaera</taxon>
    </lineage>
</organism>
<evidence type="ECO:0000256" key="2">
    <source>
        <dbReference type="ARBA" id="ARBA00022679"/>
    </source>
</evidence>
<evidence type="ECO:0000313" key="7">
    <source>
        <dbReference type="EMBL" id="PWJ54845.1"/>
    </source>
</evidence>
<feature type="compositionally biased region" description="Acidic residues" evidence="5">
    <location>
        <begin position="25"/>
        <end position="40"/>
    </location>
</feature>
<evidence type="ECO:0000313" key="8">
    <source>
        <dbReference type="Proteomes" id="UP000245469"/>
    </source>
</evidence>
<comment type="caution">
    <text evidence="7">The sequence shown here is derived from an EMBL/GenBank/DDBJ whole genome shotgun (WGS) entry which is preliminary data.</text>
</comment>
<dbReference type="InterPro" id="IPR004147">
    <property type="entry name" value="ABC1_dom"/>
</dbReference>
<proteinExistence type="inferred from homology"/>
<dbReference type="InterPro" id="IPR051409">
    <property type="entry name" value="Atypical_kinase_ADCK"/>
</dbReference>
<sequence>MDAPAEHPLSAQDAQTDGPLREDPVGTEDLDELEALEDDERAARRGGAIPRGSLSRGLRLAGLPAAFAGRQAVGLGRRLGGRSQAEVAASVQQATAEQIFKVLGQLKGGAMKVGQALSVLEAALPEEQAGPYRAALTKLQDAAPPMPAATVRAVLAAELGPRWRSLFASFEEKPSAAASVGQVHRAVWSDGRPVAVKVQYPGAGDALLGDLDQVGRLVRIAAGWIPGMEVGPIIAELRERVAEELDYRAEGAAQQAFADAFAGDDEVVVPQVVMATGRVLVSEWLDGVPLSKVIAEGTQEQRDLAARRYLEVLLLGPARAGLLHADPHPGNFRLTPDGRFGILDFGAVNRLPHGMPLAIGRLLGAALDGDSQTVAEGLREEGFIRERIQVDPDQLLDYLNPFLEPLRHEEFRFDRAWLQSLFRHVNDRERPEWTINLKVNLPPEYVLIHRVWFGGIGVLCQLGGVVPAVQVLSDFLPEFAEE</sequence>
<comment type="similarity">
    <text evidence="1">Belongs to the protein kinase superfamily. ADCK protein kinase family.</text>
</comment>
<keyword evidence="7" id="KW-0830">Ubiquinone</keyword>
<dbReference type="GO" id="GO:0005524">
    <property type="term" value="F:ATP binding"/>
    <property type="evidence" value="ECO:0007669"/>
    <property type="project" value="UniProtKB-KW"/>
</dbReference>
<dbReference type="CDD" id="cd13970">
    <property type="entry name" value="ABC1_ADCK3"/>
    <property type="match status" value="1"/>
</dbReference>
<dbReference type="InterPro" id="IPR034646">
    <property type="entry name" value="ADCK3_dom"/>
</dbReference>
<accession>A0A316AAN9</accession>
<keyword evidence="2" id="KW-0808">Transferase</keyword>
<evidence type="ECO:0000256" key="4">
    <source>
        <dbReference type="ARBA" id="ARBA00022840"/>
    </source>
</evidence>
<dbReference type="Proteomes" id="UP000245469">
    <property type="component" value="Unassembled WGS sequence"/>
</dbReference>
<evidence type="ECO:0000256" key="5">
    <source>
        <dbReference type="SAM" id="MobiDB-lite"/>
    </source>
</evidence>
<protein>
    <submittedName>
        <fullName evidence="7">Putative unusual protein kinase regulating ubiquinone biosynthesis (AarF/ABC1/UbiB family)</fullName>
    </submittedName>
</protein>
<evidence type="ECO:0000259" key="6">
    <source>
        <dbReference type="Pfam" id="PF03109"/>
    </source>
</evidence>
<keyword evidence="4" id="KW-0067">ATP-binding</keyword>